<evidence type="ECO:0000313" key="3">
    <source>
        <dbReference type="EMBL" id="MFC3228445.1"/>
    </source>
</evidence>
<keyword evidence="4" id="KW-1185">Reference proteome</keyword>
<feature type="chain" id="PRO_5046319997" evidence="1">
    <location>
        <begin position="21"/>
        <end position="350"/>
    </location>
</feature>
<feature type="signal peptide" evidence="1">
    <location>
        <begin position="1"/>
        <end position="20"/>
    </location>
</feature>
<feature type="domain" description="DUF4434" evidence="2">
    <location>
        <begin position="46"/>
        <end position="333"/>
    </location>
</feature>
<dbReference type="Proteomes" id="UP001595528">
    <property type="component" value="Unassembled WGS sequence"/>
</dbReference>
<keyword evidence="1" id="KW-0732">Signal</keyword>
<proteinExistence type="predicted"/>
<protein>
    <submittedName>
        <fullName evidence="3">DUF4434 domain-containing protein</fullName>
    </submittedName>
</protein>
<dbReference type="EMBL" id="JBHRTR010000028">
    <property type="protein sequence ID" value="MFC3228445.1"/>
    <property type="molecule type" value="Genomic_DNA"/>
</dbReference>
<name>A0ABV7L1D7_9PROT</name>
<dbReference type="Gene3D" id="3.20.20.80">
    <property type="entry name" value="Glycosidases"/>
    <property type="match status" value="1"/>
</dbReference>
<dbReference type="Pfam" id="PF14488">
    <property type="entry name" value="DUF4434"/>
    <property type="match status" value="1"/>
</dbReference>
<organism evidence="3 4">
    <name type="scientific">Marinibaculum pumilum</name>
    <dbReference type="NCBI Taxonomy" id="1766165"/>
    <lineage>
        <taxon>Bacteria</taxon>
        <taxon>Pseudomonadati</taxon>
        <taxon>Pseudomonadota</taxon>
        <taxon>Alphaproteobacteria</taxon>
        <taxon>Rhodospirillales</taxon>
        <taxon>Rhodospirillaceae</taxon>
        <taxon>Marinibaculum</taxon>
    </lineage>
</organism>
<evidence type="ECO:0000313" key="4">
    <source>
        <dbReference type="Proteomes" id="UP001595528"/>
    </source>
</evidence>
<evidence type="ECO:0000256" key="1">
    <source>
        <dbReference type="SAM" id="SignalP"/>
    </source>
</evidence>
<gene>
    <name evidence="3" type="ORF">ACFOGJ_14470</name>
</gene>
<comment type="caution">
    <text evidence="3">The sequence shown here is derived from an EMBL/GenBank/DDBJ whole genome shotgun (WGS) entry which is preliminary data.</text>
</comment>
<reference evidence="4" key="1">
    <citation type="journal article" date="2019" name="Int. J. Syst. Evol. Microbiol.">
        <title>The Global Catalogue of Microorganisms (GCM) 10K type strain sequencing project: providing services to taxonomists for standard genome sequencing and annotation.</title>
        <authorList>
            <consortium name="The Broad Institute Genomics Platform"/>
            <consortium name="The Broad Institute Genome Sequencing Center for Infectious Disease"/>
            <person name="Wu L."/>
            <person name="Ma J."/>
        </authorList>
    </citation>
    <scope>NUCLEOTIDE SEQUENCE [LARGE SCALE GENOMIC DNA]</scope>
    <source>
        <strain evidence="4">KCTC 42964</strain>
    </source>
</reference>
<sequence>MSMICRISALLLLSAGLWLGNVDLAPDDLIFGVPPATAGGSCRPAMSGTFYQPLVKDLEWGEDRWRSLEDTLHGLGMTEVFVQWSSADGIAFYPSSALPGPVGSPIDRLFDLARRRQLDVWVGLDLDKDFLPNLRKPAATLAAHLRERERRLARLLPDLAAYLRRQDRLAGWYISAEVDDGAWIDGPAGPAVRRHLQRLSRMLKTAIDRPVAISAFANGHLPPERYAAFWRDTMQEAEIDLLLFQDGVGAAKLTPAEAGRYATALAREVRHADRQFGVIIEQFGQRPDAGGDAPPLFAPAPPARVRQQLDATAALADIRRIAFTVPDYLLPENGDRTLLDALHADLAACR</sequence>
<accession>A0ABV7L1D7</accession>
<dbReference type="InterPro" id="IPR027849">
    <property type="entry name" value="DUF4434"/>
</dbReference>
<dbReference type="RefSeq" id="WP_379901561.1">
    <property type="nucleotide sequence ID" value="NZ_JBHRTR010000028.1"/>
</dbReference>
<evidence type="ECO:0000259" key="2">
    <source>
        <dbReference type="Pfam" id="PF14488"/>
    </source>
</evidence>